<feature type="domain" description="MIF4G" evidence="1">
    <location>
        <begin position="23"/>
        <end position="118"/>
    </location>
</feature>
<dbReference type="InterPro" id="IPR010309">
    <property type="entry name" value="E3_Ub_ligase_DUF908"/>
</dbReference>
<feature type="domain" description="DUF908" evidence="2">
    <location>
        <begin position="127"/>
        <end position="240"/>
    </location>
</feature>
<dbReference type="STRING" id="59895.A0A124SD56"/>
<organism evidence="3 4">
    <name type="scientific">Cynara cardunculus var. scolymus</name>
    <name type="common">Globe artichoke</name>
    <name type="synonym">Cynara scolymus</name>
    <dbReference type="NCBI Taxonomy" id="59895"/>
    <lineage>
        <taxon>Eukaryota</taxon>
        <taxon>Viridiplantae</taxon>
        <taxon>Streptophyta</taxon>
        <taxon>Embryophyta</taxon>
        <taxon>Tracheophyta</taxon>
        <taxon>Spermatophyta</taxon>
        <taxon>Magnoliopsida</taxon>
        <taxon>eudicotyledons</taxon>
        <taxon>Gunneridae</taxon>
        <taxon>Pentapetalae</taxon>
        <taxon>asterids</taxon>
        <taxon>campanulids</taxon>
        <taxon>Asterales</taxon>
        <taxon>Asteraceae</taxon>
        <taxon>Carduoideae</taxon>
        <taxon>Cardueae</taxon>
        <taxon>Carduinae</taxon>
        <taxon>Cynara</taxon>
    </lineage>
</organism>
<dbReference type="GO" id="GO:0005634">
    <property type="term" value="C:nucleus"/>
    <property type="evidence" value="ECO:0007669"/>
    <property type="project" value="TreeGrafter"/>
</dbReference>
<reference evidence="3 4" key="1">
    <citation type="journal article" date="2016" name="Sci. Rep.">
        <title>The genome sequence of the outbreeding globe artichoke constructed de novo incorporating a phase-aware low-pass sequencing strategy of F1 progeny.</title>
        <authorList>
            <person name="Scaglione D."/>
            <person name="Reyes-Chin-Wo S."/>
            <person name="Acquadro A."/>
            <person name="Froenicke L."/>
            <person name="Portis E."/>
            <person name="Beitel C."/>
            <person name="Tirone M."/>
            <person name="Mauro R."/>
            <person name="Lo Monaco A."/>
            <person name="Mauromicale G."/>
            <person name="Faccioli P."/>
            <person name="Cattivelli L."/>
            <person name="Rieseberg L."/>
            <person name="Michelmore R."/>
            <person name="Lanteri S."/>
        </authorList>
    </citation>
    <scope>NUCLEOTIDE SEQUENCE [LARGE SCALE GENOMIC DNA]</scope>
    <source>
        <strain evidence="3">2C</strain>
    </source>
</reference>
<dbReference type="Proteomes" id="UP000243975">
    <property type="component" value="Unassembled WGS sequence"/>
</dbReference>
<name>A0A124SD56_CYNCS</name>
<dbReference type="InterPro" id="IPR027159">
    <property type="entry name" value="CBP80"/>
</dbReference>
<dbReference type="GO" id="GO:0000339">
    <property type="term" value="F:RNA cap binding"/>
    <property type="evidence" value="ECO:0007669"/>
    <property type="project" value="InterPro"/>
</dbReference>
<dbReference type="Pfam" id="PF02854">
    <property type="entry name" value="MIF4G"/>
    <property type="match status" value="1"/>
</dbReference>
<dbReference type="EMBL" id="LEKV01004371">
    <property type="protein sequence ID" value="KVH95920.1"/>
    <property type="molecule type" value="Genomic_DNA"/>
</dbReference>
<proteinExistence type="predicted"/>
<keyword evidence="4" id="KW-1185">Reference proteome</keyword>
<accession>A0A124SD56</accession>
<gene>
    <name evidence="3" type="ORF">Ccrd_001984</name>
</gene>
<dbReference type="PANTHER" id="PTHR12412:SF2">
    <property type="entry name" value="NUCLEAR CAP-BINDING PROTEIN SUBUNIT 1"/>
    <property type="match status" value="1"/>
</dbReference>
<evidence type="ECO:0000259" key="2">
    <source>
        <dbReference type="Pfam" id="PF06012"/>
    </source>
</evidence>
<evidence type="ECO:0000313" key="4">
    <source>
        <dbReference type="Proteomes" id="UP000243975"/>
    </source>
</evidence>
<dbReference type="GO" id="GO:0003729">
    <property type="term" value="F:mRNA binding"/>
    <property type="evidence" value="ECO:0007669"/>
    <property type="project" value="TreeGrafter"/>
</dbReference>
<dbReference type="InterPro" id="IPR003890">
    <property type="entry name" value="MIF4G-like_typ-3"/>
</dbReference>
<sequence length="273" mass="30381">MLLTLISPFLQDACFGVVRRQLEHSEDEILTFLLQCSEQLPHKIPLYGTVIGLLNLENEELVKKILESTQKSLQDALDTGDCNKIRVLMRFLTVLHHLSSLLASTDVDVVEACLQTLAAFLKKSTGKFSLLTRLRFARGFGSSAARLQYTCIRLHAFVVFVQACSDNDDLVTFFDTEPEFINEMVTLLSYEDSAPAEVRILCLHSLVAVCQDRSRQLTVLSVVTSGGHRGIVSCLIQKAIDAVLSKPSKWFVVFAGILVEYLDPSPAAGYILW</sequence>
<dbReference type="GO" id="GO:0006406">
    <property type="term" value="P:mRNA export from nucleus"/>
    <property type="evidence" value="ECO:0007669"/>
    <property type="project" value="InterPro"/>
</dbReference>
<dbReference type="PANTHER" id="PTHR12412">
    <property type="entry name" value="CAP BINDING PROTEIN"/>
    <property type="match status" value="1"/>
</dbReference>
<dbReference type="Gene3D" id="1.25.40.180">
    <property type="match status" value="1"/>
</dbReference>
<dbReference type="AlphaFoldDB" id="A0A124SD56"/>
<evidence type="ECO:0000313" key="3">
    <source>
        <dbReference type="EMBL" id="KVH95920.1"/>
    </source>
</evidence>
<comment type="caution">
    <text evidence="3">The sequence shown here is derived from an EMBL/GenBank/DDBJ whole genome shotgun (WGS) entry which is preliminary data.</text>
</comment>
<dbReference type="GO" id="GO:0005846">
    <property type="term" value="C:nuclear cap binding complex"/>
    <property type="evidence" value="ECO:0007669"/>
    <property type="project" value="InterPro"/>
</dbReference>
<protein>
    <submittedName>
        <fullName evidence="3">Armadillo-type fold</fullName>
    </submittedName>
</protein>
<evidence type="ECO:0000259" key="1">
    <source>
        <dbReference type="Pfam" id="PF02854"/>
    </source>
</evidence>
<dbReference type="SUPFAM" id="SSF48371">
    <property type="entry name" value="ARM repeat"/>
    <property type="match status" value="2"/>
</dbReference>
<dbReference type="GO" id="GO:0000184">
    <property type="term" value="P:nuclear-transcribed mRNA catabolic process, nonsense-mediated decay"/>
    <property type="evidence" value="ECO:0007669"/>
    <property type="project" value="TreeGrafter"/>
</dbReference>
<dbReference type="Pfam" id="PF06012">
    <property type="entry name" value="DUF908"/>
    <property type="match status" value="1"/>
</dbReference>
<dbReference type="Gramene" id="KVH95920">
    <property type="protein sequence ID" value="KVH95920"/>
    <property type="gene ID" value="Ccrd_001984"/>
</dbReference>
<dbReference type="InterPro" id="IPR016024">
    <property type="entry name" value="ARM-type_fold"/>
</dbReference>